<keyword evidence="1" id="KW-0812">Transmembrane</keyword>
<evidence type="ECO:0000313" key="3">
    <source>
        <dbReference type="Proteomes" id="UP001458880"/>
    </source>
</evidence>
<proteinExistence type="predicted"/>
<sequence>MPKYIKKHFDNPYLDYSTDAAKNVISNNDDVKHLYRAIKFAEWCVDYTKSHEEYPPDGDILWDILEGPSLRGANLCVVFVAGANLCVVFVAALLSLCTLTNTRSPGL</sequence>
<keyword evidence="3" id="KW-1185">Reference proteome</keyword>
<evidence type="ECO:0000256" key="1">
    <source>
        <dbReference type="SAM" id="Phobius"/>
    </source>
</evidence>
<dbReference type="EMBL" id="JASPKY010000060">
    <property type="protein sequence ID" value="KAK9744228.1"/>
    <property type="molecule type" value="Genomic_DNA"/>
</dbReference>
<accession>A0AAW1MDA6</accession>
<evidence type="ECO:0000313" key="2">
    <source>
        <dbReference type="EMBL" id="KAK9744228.1"/>
    </source>
</evidence>
<comment type="caution">
    <text evidence="2">The sequence shown here is derived from an EMBL/GenBank/DDBJ whole genome shotgun (WGS) entry which is preliminary data.</text>
</comment>
<keyword evidence="1" id="KW-1133">Transmembrane helix</keyword>
<dbReference type="Proteomes" id="UP001458880">
    <property type="component" value="Unassembled WGS sequence"/>
</dbReference>
<dbReference type="AlphaFoldDB" id="A0AAW1MDA6"/>
<protein>
    <submittedName>
        <fullName evidence="2">Uncharacterized protein</fullName>
    </submittedName>
</protein>
<name>A0AAW1MDA6_POPJA</name>
<feature type="transmembrane region" description="Helical" evidence="1">
    <location>
        <begin position="75"/>
        <end position="96"/>
    </location>
</feature>
<organism evidence="2 3">
    <name type="scientific">Popillia japonica</name>
    <name type="common">Japanese beetle</name>
    <dbReference type="NCBI Taxonomy" id="7064"/>
    <lineage>
        <taxon>Eukaryota</taxon>
        <taxon>Metazoa</taxon>
        <taxon>Ecdysozoa</taxon>
        <taxon>Arthropoda</taxon>
        <taxon>Hexapoda</taxon>
        <taxon>Insecta</taxon>
        <taxon>Pterygota</taxon>
        <taxon>Neoptera</taxon>
        <taxon>Endopterygota</taxon>
        <taxon>Coleoptera</taxon>
        <taxon>Polyphaga</taxon>
        <taxon>Scarabaeiformia</taxon>
        <taxon>Scarabaeidae</taxon>
        <taxon>Rutelinae</taxon>
        <taxon>Popillia</taxon>
    </lineage>
</organism>
<gene>
    <name evidence="2" type="ORF">QE152_g7953</name>
</gene>
<reference evidence="2 3" key="1">
    <citation type="journal article" date="2024" name="BMC Genomics">
        <title>De novo assembly and annotation of Popillia japonica's genome with initial clues to its potential as an invasive pest.</title>
        <authorList>
            <person name="Cucini C."/>
            <person name="Boschi S."/>
            <person name="Funari R."/>
            <person name="Cardaioli E."/>
            <person name="Iannotti N."/>
            <person name="Marturano G."/>
            <person name="Paoli F."/>
            <person name="Bruttini M."/>
            <person name="Carapelli A."/>
            <person name="Frati F."/>
            <person name="Nardi F."/>
        </authorList>
    </citation>
    <scope>NUCLEOTIDE SEQUENCE [LARGE SCALE GENOMIC DNA]</scope>
    <source>
        <strain evidence="2">DMR45628</strain>
    </source>
</reference>
<keyword evidence="1" id="KW-0472">Membrane</keyword>